<comment type="catalytic activity">
    <reaction evidence="15">
        <text>L-threonyl-[protein] + ATP = O-phospho-L-threonyl-[protein] + ADP + H(+)</text>
        <dbReference type="Rhea" id="RHEA:46608"/>
        <dbReference type="Rhea" id="RHEA-COMP:11060"/>
        <dbReference type="Rhea" id="RHEA-COMP:11605"/>
        <dbReference type="ChEBI" id="CHEBI:15378"/>
        <dbReference type="ChEBI" id="CHEBI:30013"/>
        <dbReference type="ChEBI" id="CHEBI:30616"/>
        <dbReference type="ChEBI" id="CHEBI:61977"/>
        <dbReference type="ChEBI" id="CHEBI:456216"/>
        <dbReference type="EC" id="2.7.11.1"/>
    </reaction>
</comment>
<dbReference type="CDD" id="cd16461">
    <property type="entry name" value="RING-H2_EL5-like"/>
    <property type="match status" value="1"/>
</dbReference>
<comment type="pathway">
    <text evidence="3">Protein modification; protein ubiquitination.</text>
</comment>
<evidence type="ECO:0000313" key="22">
    <source>
        <dbReference type="Proteomes" id="UP001370490"/>
    </source>
</evidence>
<dbReference type="Proteomes" id="UP001370490">
    <property type="component" value="Unassembled WGS sequence"/>
</dbReference>
<keyword evidence="10" id="KW-0862">Zinc</keyword>
<comment type="catalytic activity">
    <reaction evidence="16">
        <text>L-seryl-[protein] + ATP = O-phospho-L-seryl-[protein] + ADP + H(+)</text>
        <dbReference type="Rhea" id="RHEA:17989"/>
        <dbReference type="Rhea" id="RHEA-COMP:9863"/>
        <dbReference type="Rhea" id="RHEA-COMP:11604"/>
        <dbReference type="ChEBI" id="CHEBI:15378"/>
        <dbReference type="ChEBI" id="CHEBI:29999"/>
        <dbReference type="ChEBI" id="CHEBI:30616"/>
        <dbReference type="ChEBI" id="CHEBI:83421"/>
        <dbReference type="ChEBI" id="CHEBI:456216"/>
        <dbReference type="EC" id="2.7.11.1"/>
    </reaction>
</comment>
<dbReference type="Pfam" id="PF13639">
    <property type="entry name" value="zf-RING_2"/>
    <property type="match status" value="1"/>
</dbReference>
<evidence type="ECO:0000256" key="14">
    <source>
        <dbReference type="ARBA" id="ARBA00024209"/>
    </source>
</evidence>
<dbReference type="GO" id="GO:0008270">
    <property type="term" value="F:zinc ion binding"/>
    <property type="evidence" value="ECO:0007669"/>
    <property type="project" value="UniProtKB-KW"/>
</dbReference>
<dbReference type="InterPro" id="IPR046948">
    <property type="entry name" value="ATL20-22-like"/>
</dbReference>
<evidence type="ECO:0000256" key="16">
    <source>
        <dbReference type="ARBA" id="ARBA00048679"/>
    </source>
</evidence>
<organism evidence="21 22">
    <name type="scientific">Dillenia turbinata</name>
    <dbReference type="NCBI Taxonomy" id="194707"/>
    <lineage>
        <taxon>Eukaryota</taxon>
        <taxon>Viridiplantae</taxon>
        <taxon>Streptophyta</taxon>
        <taxon>Embryophyta</taxon>
        <taxon>Tracheophyta</taxon>
        <taxon>Spermatophyta</taxon>
        <taxon>Magnoliopsida</taxon>
        <taxon>eudicotyledons</taxon>
        <taxon>Gunneridae</taxon>
        <taxon>Pentapetalae</taxon>
        <taxon>Dilleniales</taxon>
        <taxon>Dilleniaceae</taxon>
        <taxon>Dillenia</taxon>
    </lineage>
</organism>
<evidence type="ECO:0000256" key="1">
    <source>
        <dbReference type="ARBA" id="ARBA00000900"/>
    </source>
</evidence>
<proteinExistence type="inferred from homology"/>
<sequence>MGISKNLCNLFCIFLFTKNLSATETCPTKTCGNSSIRFPFRLQGQQPQNCGFPGFDLTCTNHSAALKLPNSGTFFVRNINYAMQQIQMYDPENCLPRRILNFNLSGSPFLVPFYENFTFLNCPSDFARSRFTSIDCLSNSTTAVLATSSKSLADYINTSCSYITTLPVPGSLLVLQDDGFLSDLSQDLQLYWNTPNCEDCEMQGGTCGFADSMNQVIGCFSGPHQGNLSYSDGTALHVLRIISISIAIPIISCAIGFMLFICYLGGRHGGGTITPAVLPRPEAVTTGLDQSTIESYTKLVLGESKRLPGPNGITCPICLSDYCTKETIRCIPECKHCFHAECIDEWLRNNSTCPVCRNSPASSPSTQNPHVA</sequence>
<dbReference type="GO" id="GO:0061630">
    <property type="term" value="F:ubiquitin protein ligase activity"/>
    <property type="evidence" value="ECO:0007669"/>
    <property type="project" value="UniProtKB-EC"/>
</dbReference>
<keyword evidence="9" id="KW-0833">Ubl conjugation pathway</keyword>
<gene>
    <name evidence="21" type="ORF">RJ641_015891</name>
</gene>
<keyword evidence="21" id="KW-0418">Kinase</keyword>
<protein>
    <submittedName>
        <fullName evidence="21">Wall-associated receptor kinase, C-terminal</fullName>
    </submittedName>
</protein>
<comment type="subcellular location">
    <subcellularLocation>
        <location evidence="2">Membrane</location>
        <topology evidence="2">Single-pass membrane protein</topology>
    </subcellularLocation>
</comment>
<keyword evidence="12 18" id="KW-0472">Membrane</keyword>
<evidence type="ECO:0000256" key="11">
    <source>
        <dbReference type="ARBA" id="ARBA00022989"/>
    </source>
</evidence>
<evidence type="ECO:0000256" key="17">
    <source>
        <dbReference type="PROSITE-ProRule" id="PRU00175"/>
    </source>
</evidence>
<keyword evidence="4" id="KW-0808">Transferase</keyword>
<name>A0AAN8UZU6_9MAGN</name>
<dbReference type="Pfam" id="PF14380">
    <property type="entry name" value="WAK_assoc"/>
    <property type="match status" value="1"/>
</dbReference>
<dbReference type="SUPFAM" id="SSF57850">
    <property type="entry name" value="RING/U-box"/>
    <property type="match status" value="1"/>
</dbReference>
<keyword evidence="8 17" id="KW-0863">Zinc-finger</keyword>
<feature type="signal peptide" evidence="19">
    <location>
        <begin position="1"/>
        <end position="22"/>
    </location>
</feature>
<dbReference type="GO" id="GO:0030247">
    <property type="term" value="F:polysaccharide binding"/>
    <property type="evidence" value="ECO:0007669"/>
    <property type="project" value="InterPro"/>
</dbReference>
<dbReference type="InterPro" id="IPR013083">
    <property type="entry name" value="Znf_RING/FYVE/PHD"/>
</dbReference>
<keyword evidence="7 19" id="KW-0732">Signal</keyword>
<comment type="caution">
    <text evidence="21">The sequence shown here is derived from an EMBL/GenBank/DDBJ whole genome shotgun (WGS) entry which is preliminary data.</text>
</comment>
<evidence type="ECO:0000256" key="8">
    <source>
        <dbReference type="ARBA" id="ARBA00022771"/>
    </source>
</evidence>
<dbReference type="GO" id="GO:0004674">
    <property type="term" value="F:protein serine/threonine kinase activity"/>
    <property type="evidence" value="ECO:0007669"/>
    <property type="project" value="UniProtKB-EC"/>
</dbReference>
<keyword evidence="5 18" id="KW-0812">Transmembrane</keyword>
<evidence type="ECO:0000256" key="19">
    <source>
        <dbReference type="SAM" id="SignalP"/>
    </source>
</evidence>
<feature type="chain" id="PRO_5042814827" evidence="19">
    <location>
        <begin position="23"/>
        <end position="372"/>
    </location>
</feature>
<evidence type="ECO:0000256" key="15">
    <source>
        <dbReference type="ARBA" id="ARBA00047899"/>
    </source>
</evidence>
<dbReference type="PANTHER" id="PTHR46279:SF2">
    <property type="entry name" value="RING-H2 FINGER PROTEIN ATL21A-RELATED"/>
    <property type="match status" value="1"/>
</dbReference>
<evidence type="ECO:0000256" key="18">
    <source>
        <dbReference type="SAM" id="Phobius"/>
    </source>
</evidence>
<dbReference type="AlphaFoldDB" id="A0AAN8UZU6"/>
<evidence type="ECO:0000313" key="21">
    <source>
        <dbReference type="EMBL" id="KAK6919987.1"/>
    </source>
</evidence>
<evidence type="ECO:0000256" key="10">
    <source>
        <dbReference type="ARBA" id="ARBA00022833"/>
    </source>
</evidence>
<evidence type="ECO:0000256" key="5">
    <source>
        <dbReference type="ARBA" id="ARBA00022692"/>
    </source>
</evidence>
<evidence type="ECO:0000256" key="13">
    <source>
        <dbReference type="ARBA" id="ARBA00023180"/>
    </source>
</evidence>
<dbReference type="Pfam" id="PF13947">
    <property type="entry name" value="GUB_WAK_bind"/>
    <property type="match status" value="1"/>
</dbReference>
<dbReference type="PANTHER" id="PTHR46279">
    <property type="entry name" value="RING/U-BOX SUPERFAMILY PROTEIN"/>
    <property type="match status" value="1"/>
</dbReference>
<dbReference type="GO" id="GO:0016020">
    <property type="term" value="C:membrane"/>
    <property type="evidence" value="ECO:0007669"/>
    <property type="project" value="UniProtKB-SubCell"/>
</dbReference>
<keyword evidence="21" id="KW-0675">Receptor</keyword>
<dbReference type="InterPro" id="IPR001841">
    <property type="entry name" value="Znf_RING"/>
</dbReference>
<evidence type="ECO:0000256" key="4">
    <source>
        <dbReference type="ARBA" id="ARBA00022679"/>
    </source>
</evidence>
<dbReference type="InterPro" id="IPR032872">
    <property type="entry name" value="WAK_assoc_C"/>
</dbReference>
<dbReference type="EMBL" id="JBAMMX010000021">
    <property type="protein sequence ID" value="KAK6919987.1"/>
    <property type="molecule type" value="Genomic_DNA"/>
</dbReference>
<keyword evidence="11 18" id="KW-1133">Transmembrane helix</keyword>
<keyword evidence="22" id="KW-1185">Reference proteome</keyword>
<evidence type="ECO:0000256" key="3">
    <source>
        <dbReference type="ARBA" id="ARBA00004906"/>
    </source>
</evidence>
<evidence type="ECO:0000256" key="12">
    <source>
        <dbReference type="ARBA" id="ARBA00023136"/>
    </source>
</evidence>
<feature type="transmembrane region" description="Helical" evidence="18">
    <location>
        <begin position="241"/>
        <end position="264"/>
    </location>
</feature>
<evidence type="ECO:0000259" key="20">
    <source>
        <dbReference type="PROSITE" id="PS50089"/>
    </source>
</evidence>
<keyword evidence="6" id="KW-0479">Metal-binding</keyword>
<dbReference type="Gene3D" id="3.30.40.10">
    <property type="entry name" value="Zinc/RING finger domain, C3HC4 (zinc finger)"/>
    <property type="match status" value="1"/>
</dbReference>
<dbReference type="PROSITE" id="PS50089">
    <property type="entry name" value="ZF_RING_2"/>
    <property type="match status" value="1"/>
</dbReference>
<evidence type="ECO:0000256" key="2">
    <source>
        <dbReference type="ARBA" id="ARBA00004167"/>
    </source>
</evidence>
<dbReference type="SMART" id="SM00184">
    <property type="entry name" value="RING"/>
    <property type="match status" value="1"/>
</dbReference>
<comment type="catalytic activity">
    <reaction evidence="1">
        <text>S-ubiquitinyl-[E2 ubiquitin-conjugating enzyme]-L-cysteine + [acceptor protein]-L-lysine = [E2 ubiquitin-conjugating enzyme]-L-cysteine + N(6)-ubiquitinyl-[acceptor protein]-L-lysine.</text>
        <dbReference type="EC" id="2.3.2.27"/>
    </reaction>
</comment>
<accession>A0AAN8UZU6</accession>
<evidence type="ECO:0000256" key="6">
    <source>
        <dbReference type="ARBA" id="ARBA00022723"/>
    </source>
</evidence>
<feature type="domain" description="RING-type" evidence="20">
    <location>
        <begin position="315"/>
        <end position="357"/>
    </location>
</feature>
<keyword evidence="13" id="KW-0325">Glycoprotein</keyword>
<reference evidence="21 22" key="1">
    <citation type="submission" date="2023-12" db="EMBL/GenBank/DDBJ databases">
        <title>A high-quality genome assembly for Dillenia turbinata (Dilleniales).</title>
        <authorList>
            <person name="Chanderbali A."/>
        </authorList>
    </citation>
    <scope>NUCLEOTIDE SEQUENCE [LARGE SCALE GENOMIC DNA]</scope>
    <source>
        <strain evidence="21">LSX21</strain>
        <tissue evidence="21">Leaf</tissue>
    </source>
</reference>
<comment type="similarity">
    <text evidence="14">Belongs to the RING-type zinc finger family. ATL subfamily.</text>
</comment>
<evidence type="ECO:0000256" key="7">
    <source>
        <dbReference type="ARBA" id="ARBA00022729"/>
    </source>
</evidence>
<dbReference type="InterPro" id="IPR025287">
    <property type="entry name" value="WAK_GUB"/>
</dbReference>
<evidence type="ECO:0000256" key="9">
    <source>
        <dbReference type="ARBA" id="ARBA00022786"/>
    </source>
</evidence>